<dbReference type="GO" id="GO:0006013">
    <property type="term" value="P:mannose metabolic process"/>
    <property type="evidence" value="ECO:0007669"/>
    <property type="project" value="TreeGrafter"/>
</dbReference>
<comment type="similarity">
    <text evidence="3 11">Belongs to the hexokinase family.</text>
</comment>
<dbReference type="STRING" id="5098.A0A507R2V1"/>
<reference evidence="14 15" key="1">
    <citation type="submission" date="2019-06" db="EMBL/GenBank/DDBJ databases">
        <title>Wine fermentation using esterase from Monascus purpureus.</title>
        <authorList>
            <person name="Geng C."/>
            <person name="Zhang Y."/>
        </authorList>
    </citation>
    <scope>NUCLEOTIDE SEQUENCE [LARGE SCALE GENOMIC DNA]</scope>
    <source>
        <strain evidence="14">HQ1</strain>
    </source>
</reference>
<dbReference type="UniPathway" id="UPA00109">
    <property type="reaction ID" value="UER00180"/>
</dbReference>
<dbReference type="Gene3D" id="3.30.420.40">
    <property type="match status" value="1"/>
</dbReference>
<keyword evidence="8 11" id="KW-0324">Glycolysis</keyword>
<dbReference type="GO" id="GO:0005829">
    <property type="term" value="C:cytosol"/>
    <property type="evidence" value="ECO:0007669"/>
    <property type="project" value="TreeGrafter"/>
</dbReference>
<dbReference type="InterPro" id="IPR022673">
    <property type="entry name" value="Hexokinase_C"/>
</dbReference>
<comment type="caution">
    <text evidence="14">The sequence shown here is derived from an EMBL/GenBank/DDBJ whole genome shotgun (WGS) entry which is preliminary data.</text>
</comment>
<evidence type="ECO:0000259" key="13">
    <source>
        <dbReference type="Pfam" id="PF03727"/>
    </source>
</evidence>
<gene>
    <name evidence="14" type="primary">HXK1_1</name>
    <name evidence="14" type="ORF">MPDQ_001511</name>
</gene>
<dbReference type="Gene3D" id="3.40.367.20">
    <property type="match status" value="1"/>
</dbReference>
<keyword evidence="15" id="KW-1185">Reference proteome</keyword>
<dbReference type="EMBL" id="VIFY01000014">
    <property type="protein sequence ID" value="TQB75910.1"/>
    <property type="molecule type" value="Genomic_DNA"/>
</dbReference>
<evidence type="ECO:0000256" key="9">
    <source>
        <dbReference type="ARBA" id="ARBA00044613"/>
    </source>
</evidence>
<comment type="catalytic activity">
    <reaction evidence="10">
        <text>D-fructose + ATP = D-fructose 6-phosphate + ADP + H(+)</text>
        <dbReference type="Rhea" id="RHEA:16125"/>
        <dbReference type="ChEBI" id="CHEBI:15378"/>
        <dbReference type="ChEBI" id="CHEBI:30616"/>
        <dbReference type="ChEBI" id="CHEBI:37721"/>
        <dbReference type="ChEBI" id="CHEBI:61527"/>
        <dbReference type="ChEBI" id="CHEBI:456216"/>
        <dbReference type="EC" id="2.7.1.1"/>
    </reaction>
    <physiologicalReaction direction="left-to-right" evidence="10">
        <dbReference type="Rhea" id="RHEA:16126"/>
    </physiologicalReaction>
</comment>
<dbReference type="FunFam" id="3.30.420.40:FF:000092">
    <property type="entry name" value="Phosphotransferase"/>
    <property type="match status" value="1"/>
</dbReference>
<dbReference type="GO" id="GO:0001678">
    <property type="term" value="P:intracellular glucose homeostasis"/>
    <property type="evidence" value="ECO:0007669"/>
    <property type="project" value="InterPro"/>
</dbReference>
<evidence type="ECO:0000256" key="4">
    <source>
        <dbReference type="ARBA" id="ARBA00022679"/>
    </source>
</evidence>
<organism evidence="14 15">
    <name type="scientific">Monascus purpureus</name>
    <name type="common">Red mold</name>
    <name type="synonym">Monascus anka</name>
    <dbReference type="NCBI Taxonomy" id="5098"/>
    <lineage>
        <taxon>Eukaryota</taxon>
        <taxon>Fungi</taxon>
        <taxon>Dikarya</taxon>
        <taxon>Ascomycota</taxon>
        <taxon>Pezizomycotina</taxon>
        <taxon>Eurotiomycetes</taxon>
        <taxon>Eurotiomycetidae</taxon>
        <taxon>Eurotiales</taxon>
        <taxon>Aspergillaceae</taxon>
        <taxon>Monascus</taxon>
    </lineage>
</organism>
<accession>A0A507R2V1</accession>
<dbReference type="EC" id="2.7.1.-" evidence="11"/>
<keyword evidence="5 11" id="KW-0547">Nucleotide-binding</keyword>
<dbReference type="FunFam" id="3.40.367.20:FF:000004">
    <property type="entry name" value="Phosphotransferase"/>
    <property type="match status" value="1"/>
</dbReference>
<evidence type="ECO:0000256" key="6">
    <source>
        <dbReference type="ARBA" id="ARBA00022777"/>
    </source>
</evidence>
<dbReference type="InterPro" id="IPR001312">
    <property type="entry name" value="Hexokinase"/>
</dbReference>
<evidence type="ECO:0000259" key="12">
    <source>
        <dbReference type="Pfam" id="PF00349"/>
    </source>
</evidence>
<evidence type="ECO:0000256" key="10">
    <source>
        <dbReference type="ARBA" id="ARBA00047905"/>
    </source>
</evidence>
<evidence type="ECO:0000256" key="3">
    <source>
        <dbReference type="ARBA" id="ARBA00009225"/>
    </source>
</evidence>
<comment type="pathway">
    <text evidence="1">Carbohydrate degradation; glycolysis; D-glyceraldehyde 3-phosphate and glycerone phosphate from D-glucose: step 1/4.</text>
</comment>
<comment type="pathway">
    <text evidence="2">Carbohydrate metabolism; hexose metabolism.</text>
</comment>
<keyword evidence="6 11" id="KW-0418">Kinase</keyword>
<dbReference type="PANTHER" id="PTHR19443">
    <property type="entry name" value="HEXOKINASE"/>
    <property type="match status" value="1"/>
</dbReference>
<dbReference type="AlphaFoldDB" id="A0A507R2V1"/>
<evidence type="ECO:0000256" key="1">
    <source>
        <dbReference type="ARBA" id="ARBA00004888"/>
    </source>
</evidence>
<feature type="domain" description="Hexokinase N-terminal" evidence="12">
    <location>
        <begin position="59"/>
        <end position="257"/>
    </location>
</feature>
<dbReference type="InterPro" id="IPR043129">
    <property type="entry name" value="ATPase_NBD"/>
</dbReference>
<dbReference type="GO" id="GO:0004340">
    <property type="term" value="F:glucokinase activity"/>
    <property type="evidence" value="ECO:0007669"/>
    <property type="project" value="TreeGrafter"/>
</dbReference>
<dbReference type="InterPro" id="IPR022672">
    <property type="entry name" value="Hexokinase_N"/>
</dbReference>
<evidence type="ECO:0000256" key="11">
    <source>
        <dbReference type="RuleBase" id="RU362007"/>
    </source>
</evidence>
<dbReference type="Pfam" id="PF03727">
    <property type="entry name" value="Hexokinase_2"/>
    <property type="match status" value="1"/>
</dbReference>
<evidence type="ECO:0000313" key="14">
    <source>
        <dbReference type="EMBL" id="TQB75910.1"/>
    </source>
</evidence>
<dbReference type="GO" id="GO:0005536">
    <property type="term" value="F:D-glucose binding"/>
    <property type="evidence" value="ECO:0007669"/>
    <property type="project" value="InterPro"/>
</dbReference>
<evidence type="ECO:0000256" key="2">
    <source>
        <dbReference type="ARBA" id="ARBA00005028"/>
    </source>
</evidence>
<dbReference type="PRINTS" id="PR00475">
    <property type="entry name" value="HEXOKINASE"/>
</dbReference>
<dbReference type="Proteomes" id="UP000319663">
    <property type="component" value="Unassembled WGS sequence"/>
</dbReference>
<evidence type="ECO:0000256" key="7">
    <source>
        <dbReference type="ARBA" id="ARBA00022840"/>
    </source>
</evidence>
<evidence type="ECO:0000256" key="5">
    <source>
        <dbReference type="ARBA" id="ARBA00022741"/>
    </source>
</evidence>
<sequence length="514" mass="56223">MDVVHSLPSQVRTPKGIHDESAEAGEFGQQSLSQNDMQCADVSKIACLREIPSDLLTSLEELDNTFTVDVATLRKITDHLVAELEKVLTRSVSGKPMNVTWVKGYPSGHEKGNFLALDMGGTNLRVCEVDLSGGQGEFEITQKEYRIPDELKTGTADQLWDFIAEEVRSFVHQRLNAGQTSSKIPLAFTFSYPVHQPCIDRGVLQRWTKDFDVAGVEGSDVVIQLEAALERKVGELLPVRVVALVNDTTGTLIASSYSDPEVKIGSIFGTGCNAAYMEECGSIPKIKNSGLPADTLIAINTEYGAFDSEHKVLPQTRFDKEIDRLSPRPGQQSYEKMVASLYLGGLLRLVLLELGETGKMFKGQDISRLRTKFAINCQLLTEIEADHTQTLTGVRDLFKTQLGIELAPHERRVLQFLTELIGARAARLYACGIAAICKKKKIDRCHVGVDGSAFSKNAVFQERAAQALREILQWPDDTEDKITLQCAQDGSGVGAALIASLALERGDGAVHSAS</sequence>
<keyword evidence="4 11" id="KW-0808">Transferase</keyword>
<dbReference type="GO" id="GO:0019158">
    <property type="term" value="F:mannokinase activity"/>
    <property type="evidence" value="ECO:0007669"/>
    <property type="project" value="TreeGrafter"/>
</dbReference>
<dbReference type="GO" id="GO:0008865">
    <property type="term" value="F:fructokinase activity"/>
    <property type="evidence" value="ECO:0007669"/>
    <property type="project" value="TreeGrafter"/>
</dbReference>
<dbReference type="GO" id="GO:0005739">
    <property type="term" value="C:mitochondrion"/>
    <property type="evidence" value="ECO:0007669"/>
    <property type="project" value="TreeGrafter"/>
</dbReference>
<dbReference type="Pfam" id="PF00349">
    <property type="entry name" value="Hexokinase_1"/>
    <property type="match status" value="1"/>
</dbReference>
<dbReference type="SUPFAM" id="SSF53067">
    <property type="entry name" value="Actin-like ATPase domain"/>
    <property type="match status" value="2"/>
</dbReference>
<proteinExistence type="inferred from homology"/>
<evidence type="ECO:0000256" key="8">
    <source>
        <dbReference type="ARBA" id="ARBA00023152"/>
    </source>
</evidence>
<protein>
    <recommendedName>
        <fullName evidence="11">Phosphotransferase</fullName>
        <ecNumber evidence="11">2.7.1.-</ecNumber>
    </recommendedName>
</protein>
<dbReference type="Gene3D" id="1.10.287.1250">
    <property type="match status" value="1"/>
</dbReference>
<dbReference type="GO" id="GO:0006006">
    <property type="term" value="P:glucose metabolic process"/>
    <property type="evidence" value="ECO:0007669"/>
    <property type="project" value="TreeGrafter"/>
</dbReference>
<dbReference type="GO" id="GO:0005524">
    <property type="term" value="F:ATP binding"/>
    <property type="evidence" value="ECO:0007669"/>
    <property type="project" value="UniProtKB-UniRule"/>
</dbReference>
<dbReference type="PANTHER" id="PTHR19443:SF16">
    <property type="entry name" value="HEXOKINASE TYPE 1-RELATED"/>
    <property type="match status" value="1"/>
</dbReference>
<evidence type="ECO:0000313" key="15">
    <source>
        <dbReference type="Proteomes" id="UP000319663"/>
    </source>
</evidence>
<dbReference type="GO" id="GO:0006096">
    <property type="term" value="P:glycolytic process"/>
    <property type="evidence" value="ECO:0007669"/>
    <property type="project" value="UniProtKB-UniPathway"/>
</dbReference>
<dbReference type="PROSITE" id="PS51748">
    <property type="entry name" value="HEXOKINASE_2"/>
    <property type="match status" value="1"/>
</dbReference>
<comment type="catalytic activity">
    <reaction evidence="9">
        <text>a D-hexose + ATP = a D-hexose 6-phosphate + ADP + H(+)</text>
        <dbReference type="Rhea" id="RHEA:22740"/>
        <dbReference type="ChEBI" id="CHEBI:4194"/>
        <dbReference type="ChEBI" id="CHEBI:15378"/>
        <dbReference type="ChEBI" id="CHEBI:30616"/>
        <dbReference type="ChEBI" id="CHEBI:229467"/>
        <dbReference type="ChEBI" id="CHEBI:456216"/>
        <dbReference type="EC" id="2.7.1.1"/>
    </reaction>
    <physiologicalReaction direction="left-to-right" evidence="9">
        <dbReference type="Rhea" id="RHEA:22741"/>
    </physiologicalReaction>
</comment>
<feature type="domain" description="Hexokinase C-terminal" evidence="13">
    <location>
        <begin position="263"/>
        <end position="500"/>
    </location>
</feature>
<keyword evidence="7 11" id="KW-0067">ATP-binding</keyword>
<name>A0A507R2V1_MONPU</name>